<protein>
    <recommendedName>
        <fullName evidence="2">C2H2-type domain-containing protein</fullName>
    </recommendedName>
</protein>
<gene>
    <name evidence="3" type="ORF">EJ04DRAFT_503670</name>
</gene>
<reference evidence="3" key="1">
    <citation type="journal article" date="2020" name="Stud. Mycol.">
        <title>101 Dothideomycetes genomes: a test case for predicting lifestyles and emergence of pathogens.</title>
        <authorList>
            <person name="Haridas S."/>
            <person name="Albert R."/>
            <person name="Binder M."/>
            <person name="Bloem J."/>
            <person name="Labutti K."/>
            <person name="Salamov A."/>
            <person name="Andreopoulos B."/>
            <person name="Baker S."/>
            <person name="Barry K."/>
            <person name="Bills G."/>
            <person name="Bluhm B."/>
            <person name="Cannon C."/>
            <person name="Castanera R."/>
            <person name="Culley D."/>
            <person name="Daum C."/>
            <person name="Ezra D."/>
            <person name="Gonzalez J."/>
            <person name="Henrissat B."/>
            <person name="Kuo A."/>
            <person name="Liang C."/>
            <person name="Lipzen A."/>
            <person name="Lutzoni F."/>
            <person name="Magnuson J."/>
            <person name="Mondo S."/>
            <person name="Nolan M."/>
            <person name="Ohm R."/>
            <person name="Pangilinan J."/>
            <person name="Park H.-J."/>
            <person name="Ramirez L."/>
            <person name="Alfaro M."/>
            <person name="Sun H."/>
            <person name="Tritt A."/>
            <person name="Yoshinaga Y."/>
            <person name="Zwiers L.-H."/>
            <person name="Turgeon B."/>
            <person name="Goodwin S."/>
            <person name="Spatafora J."/>
            <person name="Crous P."/>
            <person name="Grigoriev I."/>
        </authorList>
    </citation>
    <scope>NUCLEOTIDE SEQUENCE</scope>
    <source>
        <strain evidence="3">CBS 125425</strain>
    </source>
</reference>
<dbReference type="PANTHER" id="PTHR35391">
    <property type="entry name" value="C2H2-TYPE DOMAIN-CONTAINING PROTEIN-RELATED"/>
    <property type="match status" value="1"/>
</dbReference>
<feature type="compositionally biased region" description="Basic and acidic residues" evidence="1">
    <location>
        <begin position="226"/>
        <end position="240"/>
    </location>
</feature>
<feature type="domain" description="C2H2-type" evidence="2">
    <location>
        <begin position="359"/>
        <end position="381"/>
    </location>
</feature>
<dbReference type="Proteomes" id="UP000799444">
    <property type="component" value="Unassembled WGS sequence"/>
</dbReference>
<proteinExistence type="predicted"/>
<dbReference type="InterPro" id="IPR013087">
    <property type="entry name" value="Znf_C2H2_type"/>
</dbReference>
<accession>A0A9P4UU97</accession>
<dbReference type="AlphaFoldDB" id="A0A9P4UU97"/>
<dbReference type="EMBL" id="ML996270">
    <property type="protein sequence ID" value="KAF2728682.1"/>
    <property type="molecule type" value="Genomic_DNA"/>
</dbReference>
<dbReference type="SMART" id="SM00355">
    <property type="entry name" value="ZnF_C2H2"/>
    <property type="match status" value="4"/>
</dbReference>
<organism evidence="3 4">
    <name type="scientific">Polyplosphaeria fusca</name>
    <dbReference type="NCBI Taxonomy" id="682080"/>
    <lineage>
        <taxon>Eukaryota</taxon>
        <taxon>Fungi</taxon>
        <taxon>Dikarya</taxon>
        <taxon>Ascomycota</taxon>
        <taxon>Pezizomycotina</taxon>
        <taxon>Dothideomycetes</taxon>
        <taxon>Pleosporomycetidae</taxon>
        <taxon>Pleosporales</taxon>
        <taxon>Tetraplosphaeriaceae</taxon>
        <taxon>Polyplosphaeria</taxon>
    </lineage>
</organism>
<sequence>MESIHVSSHVSSHVDACGRGFVTLHEAVSSSPRFATQLPPEAVNDEFSRFKIWAGNIAAHRKGRRSLEYRLRDAAHLKNEAHNLLSALEDSLGTSLRIVNGEQIPWDELSDSDTESESDSEFVPSVTRVSGDLQGNTELKQLFASVQITVTCLFRLSMAIRDPAPNSQSRSTITVDKSYFEEHDIQHVQAKFPKADEFLTGRMGRAISGRRQYLAYREEHHRKLTKNAERIGLEEARTEHTTNSTEASPLPTGQVNAEEIQAIDNDDALSQTSYATSVNATIRVPALPKEARQQEHFECPLCYMIVSIHTLKAWKQHVYRDLHPYCCTFEHCITADRLYDSRQSWFRHELEAHRTSWQCVAGCEEVFHSEQQFLAHVHANHNDLAVENVLEALTRTATRSSRLTELATCSLCGKEMTLRTLQKHMGHHQEQLALFALPPNLDATEDDPQD</sequence>
<keyword evidence="4" id="KW-1185">Reference proteome</keyword>
<evidence type="ECO:0000259" key="2">
    <source>
        <dbReference type="PROSITE" id="PS00028"/>
    </source>
</evidence>
<dbReference type="Pfam" id="PF26082">
    <property type="entry name" value="zf-C2H2_AcuF"/>
    <property type="match status" value="1"/>
</dbReference>
<feature type="compositionally biased region" description="Polar residues" evidence="1">
    <location>
        <begin position="241"/>
        <end position="251"/>
    </location>
</feature>
<feature type="region of interest" description="Disordered" evidence="1">
    <location>
        <begin position="226"/>
        <end position="251"/>
    </location>
</feature>
<dbReference type="InterPro" id="IPR058925">
    <property type="entry name" value="zf-C2H2_AcuF"/>
</dbReference>
<feature type="non-terminal residue" evidence="3">
    <location>
        <position position="450"/>
    </location>
</feature>
<dbReference type="OrthoDB" id="6133115at2759"/>
<dbReference type="PANTHER" id="PTHR35391:SF7">
    <property type="entry name" value="C2H2-TYPE DOMAIN-CONTAINING PROTEIN"/>
    <property type="match status" value="1"/>
</dbReference>
<evidence type="ECO:0000313" key="3">
    <source>
        <dbReference type="EMBL" id="KAF2728682.1"/>
    </source>
</evidence>
<dbReference type="PROSITE" id="PS00028">
    <property type="entry name" value="ZINC_FINGER_C2H2_1"/>
    <property type="match status" value="1"/>
</dbReference>
<evidence type="ECO:0000313" key="4">
    <source>
        <dbReference type="Proteomes" id="UP000799444"/>
    </source>
</evidence>
<name>A0A9P4UU97_9PLEO</name>
<comment type="caution">
    <text evidence="3">The sequence shown here is derived from an EMBL/GenBank/DDBJ whole genome shotgun (WGS) entry which is preliminary data.</text>
</comment>
<evidence type="ECO:0000256" key="1">
    <source>
        <dbReference type="SAM" id="MobiDB-lite"/>
    </source>
</evidence>